<dbReference type="InterPro" id="IPR046341">
    <property type="entry name" value="SET_dom_sf"/>
</dbReference>
<dbReference type="EMBL" id="JAULSO010000002">
    <property type="protein sequence ID" value="KAK3689408.1"/>
    <property type="molecule type" value="Genomic_DNA"/>
</dbReference>
<dbReference type="InterPro" id="IPR001214">
    <property type="entry name" value="SET_dom"/>
</dbReference>
<dbReference type="PROSITE" id="PS50280">
    <property type="entry name" value="SET"/>
    <property type="match status" value="1"/>
</dbReference>
<dbReference type="Pfam" id="PF00856">
    <property type="entry name" value="SET"/>
    <property type="match status" value="1"/>
</dbReference>
<dbReference type="AlphaFoldDB" id="A0AAE0XBJ3"/>
<accession>A0AAE0XBJ3</accession>
<keyword evidence="3" id="KW-1185">Reference proteome</keyword>
<evidence type="ECO:0000259" key="1">
    <source>
        <dbReference type="PROSITE" id="PS50280"/>
    </source>
</evidence>
<proteinExistence type="predicted"/>
<reference evidence="2" key="1">
    <citation type="journal article" date="2023" name="Mol. Phylogenet. Evol.">
        <title>Genome-scale phylogeny and comparative genomics of the fungal order Sordariales.</title>
        <authorList>
            <person name="Hensen N."/>
            <person name="Bonometti L."/>
            <person name="Westerberg I."/>
            <person name="Brannstrom I.O."/>
            <person name="Guillou S."/>
            <person name="Cros-Aarteil S."/>
            <person name="Calhoun S."/>
            <person name="Haridas S."/>
            <person name="Kuo A."/>
            <person name="Mondo S."/>
            <person name="Pangilinan J."/>
            <person name="Riley R."/>
            <person name="LaButti K."/>
            <person name="Andreopoulos B."/>
            <person name="Lipzen A."/>
            <person name="Chen C."/>
            <person name="Yan M."/>
            <person name="Daum C."/>
            <person name="Ng V."/>
            <person name="Clum A."/>
            <person name="Steindorff A."/>
            <person name="Ohm R.A."/>
            <person name="Martin F."/>
            <person name="Silar P."/>
            <person name="Natvig D.O."/>
            <person name="Lalanne C."/>
            <person name="Gautier V."/>
            <person name="Ament-Velasquez S.L."/>
            <person name="Kruys A."/>
            <person name="Hutchinson M.I."/>
            <person name="Powell A.J."/>
            <person name="Barry K."/>
            <person name="Miller A.N."/>
            <person name="Grigoriev I.V."/>
            <person name="Debuchy R."/>
            <person name="Gladieux P."/>
            <person name="Hiltunen Thoren M."/>
            <person name="Johannesson H."/>
        </authorList>
    </citation>
    <scope>NUCLEOTIDE SEQUENCE</scope>
    <source>
        <strain evidence="2">CBS 314.62</strain>
    </source>
</reference>
<feature type="domain" description="SET" evidence="1">
    <location>
        <begin position="101"/>
        <end position="177"/>
    </location>
</feature>
<evidence type="ECO:0000313" key="3">
    <source>
        <dbReference type="Proteomes" id="UP001270362"/>
    </source>
</evidence>
<dbReference type="Proteomes" id="UP001270362">
    <property type="component" value="Unassembled WGS sequence"/>
</dbReference>
<organism evidence="2 3">
    <name type="scientific">Podospora appendiculata</name>
    <dbReference type="NCBI Taxonomy" id="314037"/>
    <lineage>
        <taxon>Eukaryota</taxon>
        <taxon>Fungi</taxon>
        <taxon>Dikarya</taxon>
        <taxon>Ascomycota</taxon>
        <taxon>Pezizomycotina</taxon>
        <taxon>Sordariomycetes</taxon>
        <taxon>Sordariomycetidae</taxon>
        <taxon>Sordariales</taxon>
        <taxon>Podosporaceae</taxon>
        <taxon>Podospora</taxon>
    </lineage>
</organism>
<name>A0AAE0XBJ3_9PEZI</name>
<sequence length="177" mass="19893">MKVSERAPTSRSLSRISEYVVLQGPNGSNQISTGTSLSPGAYEYLKIKWSTRHGPYPDNFACLHCGKKPTPRARCDGETCYYPWKRANLDPIFGNTSPEDDAVEIREPPAQGWGVFATREISAGTWLDQYLGEVREDDEVHDVANNYIYELDNFDGNGRPVSDAQNFGNWIQFVNSH</sequence>
<dbReference type="Gene3D" id="2.170.270.10">
    <property type="entry name" value="SET domain"/>
    <property type="match status" value="1"/>
</dbReference>
<reference evidence="2" key="2">
    <citation type="submission" date="2023-06" db="EMBL/GenBank/DDBJ databases">
        <authorList>
            <consortium name="Lawrence Berkeley National Laboratory"/>
            <person name="Haridas S."/>
            <person name="Hensen N."/>
            <person name="Bonometti L."/>
            <person name="Westerberg I."/>
            <person name="Brannstrom I.O."/>
            <person name="Guillou S."/>
            <person name="Cros-Aarteil S."/>
            <person name="Calhoun S."/>
            <person name="Kuo A."/>
            <person name="Mondo S."/>
            <person name="Pangilinan J."/>
            <person name="Riley R."/>
            <person name="Labutti K."/>
            <person name="Andreopoulos B."/>
            <person name="Lipzen A."/>
            <person name="Chen C."/>
            <person name="Yanf M."/>
            <person name="Daum C."/>
            <person name="Ng V."/>
            <person name="Clum A."/>
            <person name="Steindorff A."/>
            <person name="Ohm R."/>
            <person name="Martin F."/>
            <person name="Silar P."/>
            <person name="Natvig D."/>
            <person name="Lalanne C."/>
            <person name="Gautier V."/>
            <person name="Ament-Velasquez S.L."/>
            <person name="Kruys A."/>
            <person name="Hutchinson M.I."/>
            <person name="Powell A.J."/>
            <person name="Barry K."/>
            <person name="Miller A.N."/>
            <person name="Grigoriev I.V."/>
            <person name="Debuchy R."/>
            <person name="Gladieux P."/>
            <person name="Thoren M.H."/>
            <person name="Johannesson H."/>
        </authorList>
    </citation>
    <scope>NUCLEOTIDE SEQUENCE</scope>
    <source>
        <strain evidence="2">CBS 314.62</strain>
    </source>
</reference>
<dbReference type="SUPFAM" id="SSF82199">
    <property type="entry name" value="SET domain"/>
    <property type="match status" value="1"/>
</dbReference>
<comment type="caution">
    <text evidence="2">The sequence shown here is derived from an EMBL/GenBank/DDBJ whole genome shotgun (WGS) entry which is preliminary data.</text>
</comment>
<gene>
    <name evidence="2" type="ORF">B0T22DRAFT_440887</name>
</gene>
<protein>
    <recommendedName>
        <fullName evidence="1">SET domain-containing protein</fullName>
    </recommendedName>
</protein>
<evidence type="ECO:0000313" key="2">
    <source>
        <dbReference type="EMBL" id="KAK3689408.1"/>
    </source>
</evidence>